<accession>A0A448ZPM3</accession>
<dbReference type="Proteomes" id="UP000291116">
    <property type="component" value="Unassembled WGS sequence"/>
</dbReference>
<feature type="compositionally biased region" description="Low complexity" evidence="2">
    <location>
        <begin position="827"/>
        <end position="837"/>
    </location>
</feature>
<dbReference type="InterPro" id="IPR011009">
    <property type="entry name" value="Kinase-like_dom_sf"/>
</dbReference>
<dbReference type="PANTHER" id="PTHR44167:SF24">
    <property type="entry name" value="SERINE_THREONINE-PROTEIN KINASE CHK2"/>
    <property type="match status" value="1"/>
</dbReference>
<dbReference type="GO" id="GO:0005737">
    <property type="term" value="C:cytoplasm"/>
    <property type="evidence" value="ECO:0007669"/>
    <property type="project" value="TreeGrafter"/>
</dbReference>
<feature type="compositionally biased region" description="Low complexity" evidence="2">
    <location>
        <begin position="850"/>
        <end position="859"/>
    </location>
</feature>
<dbReference type="SMART" id="SM00220">
    <property type="entry name" value="S_TKc"/>
    <property type="match status" value="1"/>
</dbReference>
<reference evidence="4 5" key="1">
    <citation type="submission" date="2019-01" db="EMBL/GenBank/DDBJ databases">
        <authorList>
            <person name="Ferrante I. M."/>
        </authorList>
    </citation>
    <scope>NUCLEOTIDE SEQUENCE [LARGE SCALE GENOMIC DNA]</scope>
    <source>
        <strain evidence="4 5">B856</strain>
    </source>
</reference>
<dbReference type="AlphaFoldDB" id="A0A448ZPM3"/>
<feature type="compositionally biased region" description="Polar residues" evidence="2">
    <location>
        <begin position="34"/>
        <end position="43"/>
    </location>
</feature>
<dbReference type="Pfam" id="PF00069">
    <property type="entry name" value="Pkinase"/>
    <property type="match status" value="1"/>
</dbReference>
<gene>
    <name evidence="4" type="ORF">PSNMU_V1.4_AUG-EV-PASAV3_0110890</name>
</gene>
<sequence>MSTLASNRQHHSYSTSNRTIIDSVHWSKSKQHKTGCSLSKSSKQQQQQQQQQQHNNYHDTHYSNESSSSHEPTEDPTAPLSTTDSPESSATGPADESSFVSMSSSLSALTTQTFVSGFTGFTTTIRAKPSQATANTGRISGIGNDNDNRYSNNALQQQQQPPTAPPQNSFLGATFGPASSSGAPPASCTAGERQQRSERILRFASKRLKKSHVEDYYEYKCRKRNPHRSHGSSKHNNYNHNHNHNDGILDVCHSDIQLDSILGNGSYNVVYSVKRIRTTSGTSRSHSHLQPRSIDPNTVVVKTLRSKLLNDVPMLAACAADLRKEGLVLAALQQQPNEEEGNEGARHVIRILAWAPTGLEAYSNGCHDAFFIVLEKLEGTLTDTLKEWKALEEFQQRRRRARQRHDRKQQQEQQQIESLTEDIECCYNPGRQSISIHNEHNVGYEYEYPHGKGHSKHKRRSRLLGSVKNSFVQKKRFISKALSQLQQKQLLKQYHRFEEGKEQGFEQREDRERGFDCHYEHIFPSGSNRAHVHRPDVDADEAYFWNARLGLLIDLCGAVSFLHSQKIIHRDLKPDNVGFDRNGTLKIFDFDVARILPPQAEDPDRLFKLTKKVGSPRYMSPEVARGQPYNEKTDVYGLGLLAYEVLSLKRPFESVPSGRSKNQKSRNPNNHHNNSTGVYEDCVPVVVREEQHRDSQRIPSKRSERRKGRVERLFYWVRNKDDRANTDGIIQHQKANGNIPKEPINTDDHNNSQHPRRLPKYANLRPLLPVATPQELLHEEEEEEQQVNSRLMFQSRVDSMLPSTSKNPSLWTRKFHKHGQVFGKIFGSSHHGSGSSSLNAGNGTKSSSKQQQQQQRQQQHNINVVDFETRSFFWTQSLRTIIDRSWSYDIPTRPSASGLKLSLQAEVDRINNAINVLGNTNHKSLQSAKSCNSGDDYSSSSIFLDGVSIT</sequence>
<dbReference type="OrthoDB" id="71777at2759"/>
<dbReference type="PANTHER" id="PTHR44167">
    <property type="entry name" value="OVARIAN-SPECIFIC SERINE/THREONINE-PROTEIN KINASE LOK-RELATED"/>
    <property type="match status" value="1"/>
</dbReference>
<feature type="compositionally biased region" description="Polar residues" evidence="2">
    <location>
        <begin position="657"/>
        <end position="677"/>
    </location>
</feature>
<feature type="compositionally biased region" description="Polar residues" evidence="2">
    <location>
        <begin position="1"/>
        <end position="20"/>
    </location>
</feature>
<feature type="compositionally biased region" description="Polar residues" evidence="2">
    <location>
        <begin position="838"/>
        <end position="849"/>
    </location>
</feature>
<feature type="coiled-coil region" evidence="1">
    <location>
        <begin position="391"/>
        <end position="422"/>
    </location>
</feature>
<feature type="domain" description="Protein kinase" evidence="3">
    <location>
        <begin position="256"/>
        <end position="735"/>
    </location>
</feature>
<feature type="compositionally biased region" description="Polar residues" evidence="2">
    <location>
        <begin position="130"/>
        <end position="155"/>
    </location>
</feature>
<dbReference type="GO" id="GO:0005524">
    <property type="term" value="F:ATP binding"/>
    <property type="evidence" value="ECO:0007669"/>
    <property type="project" value="InterPro"/>
</dbReference>
<feature type="region of interest" description="Disordered" evidence="2">
    <location>
        <begin position="653"/>
        <end position="679"/>
    </location>
</feature>
<dbReference type="GO" id="GO:0004674">
    <property type="term" value="F:protein serine/threonine kinase activity"/>
    <property type="evidence" value="ECO:0007669"/>
    <property type="project" value="TreeGrafter"/>
</dbReference>
<feature type="region of interest" description="Disordered" evidence="2">
    <location>
        <begin position="736"/>
        <end position="757"/>
    </location>
</feature>
<keyword evidence="5" id="KW-1185">Reference proteome</keyword>
<dbReference type="EMBL" id="CAACVS010000602">
    <property type="protein sequence ID" value="VEU43985.1"/>
    <property type="molecule type" value="Genomic_DNA"/>
</dbReference>
<proteinExistence type="predicted"/>
<evidence type="ECO:0000256" key="1">
    <source>
        <dbReference type="SAM" id="Coils"/>
    </source>
</evidence>
<feature type="region of interest" description="Disordered" evidence="2">
    <location>
        <begin position="1"/>
        <end position="98"/>
    </location>
</feature>
<dbReference type="InterPro" id="IPR000719">
    <property type="entry name" value="Prot_kinase_dom"/>
</dbReference>
<dbReference type="SUPFAM" id="SSF56112">
    <property type="entry name" value="Protein kinase-like (PK-like)"/>
    <property type="match status" value="1"/>
</dbReference>
<dbReference type="GO" id="GO:0044773">
    <property type="term" value="P:mitotic DNA damage checkpoint signaling"/>
    <property type="evidence" value="ECO:0007669"/>
    <property type="project" value="TreeGrafter"/>
</dbReference>
<feature type="compositionally biased region" description="Polar residues" evidence="2">
    <location>
        <begin position="79"/>
        <end position="91"/>
    </location>
</feature>
<organism evidence="4 5">
    <name type="scientific">Pseudo-nitzschia multistriata</name>
    <dbReference type="NCBI Taxonomy" id="183589"/>
    <lineage>
        <taxon>Eukaryota</taxon>
        <taxon>Sar</taxon>
        <taxon>Stramenopiles</taxon>
        <taxon>Ochrophyta</taxon>
        <taxon>Bacillariophyta</taxon>
        <taxon>Bacillariophyceae</taxon>
        <taxon>Bacillariophycidae</taxon>
        <taxon>Bacillariales</taxon>
        <taxon>Bacillariaceae</taxon>
        <taxon>Pseudo-nitzschia</taxon>
    </lineage>
</organism>
<evidence type="ECO:0000313" key="5">
    <source>
        <dbReference type="Proteomes" id="UP000291116"/>
    </source>
</evidence>
<dbReference type="Gene3D" id="1.10.510.10">
    <property type="entry name" value="Transferase(Phosphotransferase) domain 1"/>
    <property type="match status" value="1"/>
</dbReference>
<keyword evidence="1" id="KW-0175">Coiled coil</keyword>
<evidence type="ECO:0000313" key="4">
    <source>
        <dbReference type="EMBL" id="VEU43985.1"/>
    </source>
</evidence>
<evidence type="ECO:0000256" key="2">
    <source>
        <dbReference type="SAM" id="MobiDB-lite"/>
    </source>
</evidence>
<feature type="region of interest" description="Disordered" evidence="2">
    <location>
        <begin position="824"/>
        <end position="861"/>
    </location>
</feature>
<dbReference type="PROSITE" id="PS50011">
    <property type="entry name" value="PROTEIN_KINASE_DOM"/>
    <property type="match status" value="1"/>
</dbReference>
<dbReference type="GO" id="GO:0005634">
    <property type="term" value="C:nucleus"/>
    <property type="evidence" value="ECO:0007669"/>
    <property type="project" value="TreeGrafter"/>
</dbReference>
<protein>
    <recommendedName>
        <fullName evidence="3">Protein kinase domain-containing protein</fullName>
    </recommendedName>
</protein>
<name>A0A448ZPM3_9STRA</name>
<evidence type="ECO:0000259" key="3">
    <source>
        <dbReference type="PROSITE" id="PS50011"/>
    </source>
</evidence>
<feature type="compositionally biased region" description="Low complexity" evidence="2">
    <location>
        <begin position="44"/>
        <end position="53"/>
    </location>
</feature>
<feature type="compositionally biased region" description="Low complexity" evidence="2">
    <location>
        <begin position="172"/>
        <end position="191"/>
    </location>
</feature>
<feature type="region of interest" description="Disordered" evidence="2">
    <location>
        <begin position="129"/>
        <end position="196"/>
    </location>
</feature>